<gene>
    <name evidence="1" type="primary">Necator_chrIV.g13596</name>
    <name evidence="1" type="ORF">RB195_000305</name>
</gene>
<dbReference type="EMBL" id="JAVFWL010000004">
    <property type="protein sequence ID" value="KAK6746974.1"/>
    <property type="molecule type" value="Genomic_DNA"/>
</dbReference>
<protein>
    <submittedName>
        <fullName evidence="1">Uncharacterized protein</fullName>
    </submittedName>
</protein>
<proteinExistence type="predicted"/>
<dbReference type="Proteomes" id="UP001303046">
    <property type="component" value="Unassembled WGS sequence"/>
</dbReference>
<keyword evidence="2" id="KW-1185">Reference proteome</keyword>
<sequence>MTLSLPRRPINIIYYVLRQLTLHIYGPKKKEFSSVLESQSHPCEFSSAKYRVYPSGQSDEIAYLCQ</sequence>
<reference evidence="1 2" key="1">
    <citation type="submission" date="2023-08" db="EMBL/GenBank/DDBJ databases">
        <title>A Necator americanus chromosomal reference genome.</title>
        <authorList>
            <person name="Ilik V."/>
            <person name="Petrzelkova K.J."/>
            <person name="Pardy F."/>
            <person name="Fuh T."/>
            <person name="Niatou-Singa F.S."/>
            <person name="Gouil Q."/>
            <person name="Baker L."/>
            <person name="Ritchie M.E."/>
            <person name="Jex A.R."/>
            <person name="Gazzola D."/>
            <person name="Li H."/>
            <person name="Toshio Fujiwara R."/>
            <person name="Zhan B."/>
            <person name="Aroian R.V."/>
            <person name="Pafco B."/>
            <person name="Schwarz E.M."/>
        </authorList>
    </citation>
    <scope>NUCLEOTIDE SEQUENCE [LARGE SCALE GENOMIC DNA]</scope>
    <source>
        <strain evidence="1 2">Aroian</strain>
        <tissue evidence="1">Whole animal</tissue>
    </source>
</reference>
<name>A0ABR1D8Y8_NECAM</name>
<evidence type="ECO:0000313" key="2">
    <source>
        <dbReference type="Proteomes" id="UP001303046"/>
    </source>
</evidence>
<organism evidence="1 2">
    <name type="scientific">Necator americanus</name>
    <name type="common">Human hookworm</name>
    <dbReference type="NCBI Taxonomy" id="51031"/>
    <lineage>
        <taxon>Eukaryota</taxon>
        <taxon>Metazoa</taxon>
        <taxon>Ecdysozoa</taxon>
        <taxon>Nematoda</taxon>
        <taxon>Chromadorea</taxon>
        <taxon>Rhabditida</taxon>
        <taxon>Rhabditina</taxon>
        <taxon>Rhabditomorpha</taxon>
        <taxon>Strongyloidea</taxon>
        <taxon>Ancylostomatidae</taxon>
        <taxon>Bunostominae</taxon>
        <taxon>Necator</taxon>
    </lineage>
</organism>
<accession>A0ABR1D8Y8</accession>
<evidence type="ECO:0000313" key="1">
    <source>
        <dbReference type="EMBL" id="KAK6746974.1"/>
    </source>
</evidence>
<comment type="caution">
    <text evidence="1">The sequence shown here is derived from an EMBL/GenBank/DDBJ whole genome shotgun (WGS) entry which is preliminary data.</text>
</comment>